<evidence type="ECO:0000256" key="2">
    <source>
        <dbReference type="ARBA" id="ARBA00023015"/>
    </source>
</evidence>
<feature type="domain" description="HTH tetR-type" evidence="6">
    <location>
        <begin position="15"/>
        <end position="75"/>
    </location>
</feature>
<dbReference type="Gene3D" id="1.10.10.60">
    <property type="entry name" value="Homeodomain-like"/>
    <property type="match status" value="1"/>
</dbReference>
<gene>
    <name evidence="7" type="ORF">J2Y69_000700</name>
</gene>
<evidence type="ECO:0000313" key="8">
    <source>
        <dbReference type="Proteomes" id="UP001259347"/>
    </source>
</evidence>
<organism evidence="7 8">
    <name type="scientific">Microbacterium resistens</name>
    <dbReference type="NCBI Taxonomy" id="156977"/>
    <lineage>
        <taxon>Bacteria</taxon>
        <taxon>Bacillati</taxon>
        <taxon>Actinomycetota</taxon>
        <taxon>Actinomycetes</taxon>
        <taxon>Micrococcales</taxon>
        <taxon>Microbacteriaceae</taxon>
        <taxon>Microbacterium</taxon>
    </lineage>
</organism>
<dbReference type="PANTHER" id="PTHR30055:SF151">
    <property type="entry name" value="TRANSCRIPTIONAL REGULATORY PROTEIN"/>
    <property type="match status" value="1"/>
</dbReference>
<dbReference type="PRINTS" id="PR00400">
    <property type="entry name" value="TETREPRESSOR"/>
</dbReference>
<dbReference type="SUPFAM" id="SSF46689">
    <property type="entry name" value="Homeodomain-like"/>
    <property type="match status" value="1"/>
</dbReference>
<feature type="DNA-binding region" description="H-T-H motif" evidence="5">
    <location>
        <begin position="38"/>
        <end position="57"/>
    </location>
</feature>
<dbReference type="InterPro" id="IPR036271">
    <property type="entry name" value="Tet_transcr_reg_TetR-rel_C_sf"/>
</dbReference>
<comment type="caution">
    <text evidence="7">The sequence shown here is derived from an EMBL/GenBank/DDBJ whole genome shotgun (WGS) entry which is preliminary data.</text>
</comment>
<keyword evidence="4" id="KW-0804">Transcription</keyword>
<dbReference type="PANTHER" id="PTHR30055">
    <property type="entry name" value="HTH-TYPE TRANSCRIPTIONAL REGULATOR RUTR"/>
    <property type="match status" value="1"/>
</dbReference>
<dbReference type="Gene3D" id="1.10.357.10">
    <property type="entry name" value="Tetracycline Repressor, domain 2"/>
    <property type="match status" value="1"/>
</dbReference>
<dbReference type="InterPro" id="IPR009057">
    <property type="entry name" value="Homeodomain-like_sf"/>
</dbReference>
<name>A0ABU1S950_9MICO</name>
<dbReference type="Proteomes" id="UP001259347">
    <property type="component" value="Unassembled WGS sequence"/>
</dbReference>
<evidence type="ECO:0000259" key="6">
    <source>
        <dbReference type="PROSITE" id="PS50977"/>
    </source>
</evidence>
<reference evidence="7 8" key="1">
    <citation type="submission" date="2023-07" db="EMBL/GenBank/DDBJ databases">
        <title>Sorghum-associated microbial communities from plants grown in Nebraska, USA.</title>
        <authorList>
            <person name="Schachtman D."/>
        </authorList>
    </citation>
    <scope>NUCLEOTIDE SEQUENCE [LARGE SCALE GENOMIC DNA]</scope>
    <source>
        <strain evidence="7 8">2980</strain>
    </source>
</reference>
<protein>
    <submittedName>
        <fullName evidence="7">AcrR family transcriptional regulator</fullName>
    </submittedName>
</protein>
<dbReference type="Pfam" id="PF02909">
    <property type="entry name" value="TetR_C_1"/>
    <property type="match status" value="1"/>
</dbReference>
<dbReference type="EMBL" id="JAVDUM010000002">
    <property type="protein sequence ID" value="MDR6866115.1"/>
    <property type="molecule type" value="Genomic_DNA"/>
</dbReference>
<keyword evidence="8" id="KW-1185">Reference proteome</keyword>
<accession>A0ABU1S950</accession>
<keyword evidence="1" id="KW-0678">Repressor</keyword>
<dbReference type="InterPro" id="IPR050109">
    <property type="entry name" value="HTH-type_TetR-like_transc_reg"/>
</dbReference>
<dbReference type="RefSeq" id="WP_310017585.1">
    <property type="nucleotide sequence ID" value="NZ_JAVDUM010000002.1"/>
</dbReference>
<proteinExistence type="predicted"/>
<evidence type="ECO:0000256" key="3">
    <source>
        <dbReference type="ARBA" id="ARBA00023125"/>
    </source>
</evidence>
<keyword evidence="2" id="KW-0805">Transcription regulation</keyword>
<evidence type="ECO:0000256" key="5">
    <source>
        <dbReference type="PROSITE-ProRule" id="PRU00335"/>
    </source>
</evidence>
<evidence type="ECO:0000256" key="4">
    <source>
        <dbReference type="ARBA" id="ARBA00023163"/>
    </source>
</evidence>
<keyword evidence="3 5" id="KW-0238">DNA-binding</keyword>
<evidence type="ECO:0000313" key="7">
    <source>
        <dbReference type="EMBL" id="MDR6866115.1"/>
    </source>
</evidence>
<dbReference type="InterPro" id="IPR004111">
    <property type="entry name" value="Repressor_TetR_C"/>
</dbReference>
<evidence type="ECO:0000256" key="1">
    <source>
        <dbReference type="ARBA" id="ARBA00022491"/>
    </source>
</evidence>
<dbReference type="SUPFAM" id="SSF48498">
    <property type="entry name" value="Tetracyclin repressor-like, C-terminal domain"/>
    <property type="match status" value="1"/>
</dbReference>
<dbReference type="InterPro" id="IPR003012">
    <property type="entry name" value="Tet_transcr_reg_TetR"/>
</dbReference>
<dbReference type="PROSITE" id="PS50977">
    <property type="entry name" value="HTH_TETR_2"/>
    <property type="match status" value="1"/>
</dbReference>
<sequence length="225" mass="24174">MSRATPSAGSSRREPLSRPRVVGAAVGIADESGLTGVTMRAVAAVLSVEAMSLYNYVTGRDDLLDGMVDAVFAEIALPDPNLSWREAIRGRAVSAHEALRRHPWAIGLLDSRRRSGPATYRHHDAVLSTLRAAGFTVAMAVHAVSAIDSYVYGYALQERSLPVGEAESLQDLARSVLEDLSTGEYPHLAEVAAARAASSEEELDDEFRFGLDLILDGLDLLSRTV</sequence>
<dbReference type="InterPro" id="IPR001647">
    <property type="entry name" value="HTH_TetR"/>
</dbReference>